<proteinExistence type="predicted"/>
<organism evidence="1 2">
    <name type="scientific">Taklimakanibacter albus</name>
    <dbReference type="NCBI Taxonomy" id="2800327"/>
    <lineage>
        <taxon>Bacteria</taxon>
        <taxon>Pseudomonadati</taxon>
        <taxon>Pseudomonadota</taxon>
        <taxon>Alphaproteobacteria</taxon>
        <taxon>Hyphomicrobiales</taxon>
        <taxon>Aestuariivirgaceae</taxon>
        <taxon>Taklimakanibacter</taxon>
    </lineage>
</organism>
<name>A0ACC5R0Q6_9HYPH</name>
<evidence type="ECO:0000313" key="1">
    <source>
        <dbReference type="EMBL" id="MBK1866244.1"/>
    </source>
</evidence>
<sequence>MRTTGATETEVSWIYRGQPLAAQEMLAHAQTPEFELLDRQGFVKIESSARGTKIEWSVFSPNWASLYFAMEWLHTYPGPYNLRYYLSGWFDEKYNDVNAARNRIDIIIGKSDIHLTRHTFVTEADPHRANIPDLLKTALDDGAVNPKFAVDCILDETSGKFSVERVGQKSEIARLWGMNPVSFPCLTGHSYDQVVSAAYRKVVLTDRPHYDHIIAAMSAPDSTVFWCPYQRVILPHRFDGNRKGVVVVSKIGPVDIKVI</sequence>
<keyword evidence="2" id="KW-1185">Reference proteome</keyword>
<accession>A0ACC5R0Q6</accession>
<protein>
    <submittedName>
        <fullName evidence="1">Uncharacterized protein</fullName>
    </submittedName>
</protein>
<reference evidence="1" key="1">
    <citation type="submission" date="2021-01" db="EMBL/GenBank/DDBJ databases">
        <authorList>
            <person name="Sun Q."/>
        </authorList>
    </citation>
    <scope>NUCLEOTIDE SEQUENCE</scope>
    <source>
        <strain evidence="1">YIM B02566</strain>
    </source>
</reference>
<comment type="caution">
    <text evidence="1">The sequence shown here is derived from an EMBL/GenBank/DDBJ whole genome shotgun (WGS) entry which is preliminary data.</text>
</comment>
<dbReference type="Proteomes" id="UP000616151">
    <property type="component" value="Unassembled WGS sequence"/>
</dbReference>
<dbReference type="EMBL" id="JAENHL010000006">
    <property type="protein sequence ID" value="MBK1866244.1"/>
    <property type="molecule type" value="Genomic_DNA"/>
</dbReference>
<gene>
    <name evidence="1" type="ORF">JHL16_07755</name>
</gene>
<evidence type="ECO:0000313" key="2">
    <source>
        <dbReference type="Proteomes" id="UP000616151"/>
    </source>
</evidence>